<protein>
    <submittedName>
        <fullName evidence="1">Uncharacterized protein</fullName>
    </submittedName>
</protein>
<dbReference type="EMBL" id="FM180568">
    <property type="protein sequence ID" value="CAS11448.1"/>
    <property type="molecule type" value="Genomic_DNA"/>
</dbReference>
<evidence type="ECO:0000313" key="1">
    <source>
        <dbReference type="EMBL" id="CAS11448.1"/>
    </source>
</evidence>
<organism evidence="1 2">
    <name type="scientific">Escherichia coli O127:H6 (strain E2348/69 / EPEC)</name>
    <dbReference type="NCBI Taxonomy" id="574521"/>
    <lineage>
        <taxon>Bacteria</taxon>
        <taxon>Pseudomonadati</taxon>
        <taxon>Pseudomonadota</taxon>
        <taxon>Gammaproteobacteria</taxon>
        <taxon>Enterobacterales</taxon>
        <taxon>Enterobacteriaceae</taxon>
        <taxon>Escherichia</taxon>
    </lineage>
</organism>
<dbReference type="RefSeq" id="WP_001279444.1">
    <property type="nucleotide sequence ID" value="NC_011601.1"/>
</dbReference>
<gene>
    <name evidence="1" type="ordered locus">E2348C_3900</name>
</gene>
<sequence>MSDFYSPLPSYDLVRAAEMLTDKGANCTGNDLLELWNQGVIELCFSLPDYIACEDVNFPGHGHSILLSVDPISFNLFWLNVDYPPNLNANFSVKEYGSDSEFHEQSLWIPTEPHYNTHHDNGEGLCEALRNTYGRENLRIPGVELQKVWRFLIGQPYEKKPTPERITAKQCRFIVALLRSYNLTDDDFKGSIRDLRIKISNRIPSIGDPEIDDNTLTDWLKKGGVR</sequence>
<name>B7UM58_ECO27</name>
<accession>B7UM58</accession>
<keyword evidence="2" id="KW-1185">Reference proteome</keyword>
<dbReference type="HOGENOM" id="CLU_1097902_0_0_6"/>
<evidence type="ECO:0000313" key="2">
    <source>
        <dbReference type="Proteomes" id="UP000008205"/>
    </source>
</evidence>
<dbReference type="AlphaFoldDB" id="B7UM58"/>
<dbReference type="Proteomes" id="UP000008205">
    <property type="component" value="Chromosome"/>
</dbReference>
<dbReference type="KEGG" id="ecg:E2348C_3900"/>
<reference evidence="1 2" key="1">
    <citation type="journal article" date="2009" name="J. Bacteriol.">
        <title>Complete genome sequence and comparative genome analysis of enteropathogenic Escherichia coli O127:H6 strain E2348/69.</title>
        <authorList>
            <person name="Iguchi A."/>
            <person name="Thomson N.R."/>
            <person name="Ogura Y."/>
            <person name="Saunders D."/>
            <person name="Ooka T."/>
            <person name="Henderson I.R."/>
            <person name="Harris D."/>
            <person name="Asadulghani M."/>
            <person name="Kurokawa K."/>
            <person name="Dean P."/>
            <person name="Kenny B."/>
            <person name="Quail M.A."/>
            <person name="Thurston S."/>
            <person name="Dougan G."/>
            <person name="Hayashi T."/>
            <person name="Parkhill J."/>
            <person name="Frankel G."/>
        </authorList>
    </citation>
    <scope>NUCLEOTIDE SEQUENCE [LARGE SCALE GENOMIC DNA]</scope>
    <source>
        <strain evidence="2">E2348/69 / EPEC</strain>
    </source>
</reference>
<proteinExistence type="predicted"/>